<name>A0A328PAH3_9EURY</name>
<keyword evidence="4" id="KW-1185">Reference proteome</keyword>
<gene>
    <name evidence="3" type="ORF">DPC56_07170</name>
</gene>
<dbReference type="Pfam" id="PF20208">
    <property type="entry name" value="ARPP-1"/>
    <property type="match status" value="1"/>
</dbReference>
<dbReference type="Proteomes" id="UP000249782">
    <property type="component" value="Unassembled WGS sequence"/>
</dbReference>
<evidence type="ECO:0000313" key="4">
    <source>
        <dbReference type="Proteomes" id="UP000249782"/>
    </source>
</evidence>
<dbReference type="EMBL" id="QLOE01000010">
    <property type="protein sequence ID" value="RAO78630.1"/>
    <property type="molecule type" value="Genomic_DNA"/>
</dbReference>
<sequence>MNLRALILISLIIIFAGGLGFLCYLQQGGITLKEAYDKGNINITQITPAGTIPHQVLISTNSEKPVKVEKGTILTNPGSEDLVIARDEVIPPKGNSTIPAYCIEPEQSAIKGSRLNVSDKAPPMIQEVIESSNPENPSEAFNTQLKIWLLARGSNFDIYSGEVYYTVRANNMYFYQFKENLSFTKAELMAKFNLTEEQINSININSTILSRGKSLLDEIMEFLGLK</sequence>
<keyword evidence="1" id="KW-0812">Transmembrane</keyword>
<evidence type="ECO:0000256" key="1">
    <source>
        <dbReference type="SAM" id="Phobius"/>
    </source>
</evidence>
<accession>A0A328PAH3</accession>
<comment type="caution">
    <text evidence="3">The sequence shown here is derived from an EMBL/GenBank/DDBJ whole genome shotgun (WGS) entry which is preliminary data.</text>
</comment>
<dbReference type="AlphaFoldDB" id="A0A328PAH3"/>
<keyword evidence="1" id="KW-1133">Transmembrane helix</keyword>
<feature type="domain" description="ARG and Rhodanese-Phosphatase-superfamily-associated" evidence="2">
    <location>
        <begin position="29"/>
        <end position="148"/>
    </location>
</feature>
<evidence type="ECO:0000313" key="3">
    <source>
        <dbReference type="EMBL" id="RAO78630.1"/>
    </source>
</evidence>
<reference evidence="3 4" key="1">
    <citation type="submission" date="2018-06" db="EMBL/GenBank/DDBJ databases">
        <title>Draft genome sequence of hyperthermophilic methanogen Methanothermobacter tenebrarum sp. MCM-B 1447.</title>
        <authorList>
            <person name="Pore S.D."/>
            <person name="Dagar S."/>
            <person name="Dhakephalkar P.K."/>
        </authorList>
    </citation>
    <scope>NUCLEOTIDE SEQUENCE [LARGE SCALE GENOMIC DNA]</scope>
    <source>
        <strain evidence="3 4">MCM B 1447</strain>
    </source>
</reference>
<feature type="transmembrane region" description="Helical" evidence="1">
    <location>
        <begin position="6"/>
        <end position="25"/>
    </location>
</feature>
<evidence type="ECO:0000259" key="2">
    <source>
        <dbReference type="Pfam" id="PF20208"/>
    </source>
</evidence>
<organism evidence="3 4">
    <name type="scientific">Methanothermobacter tenebrarum</name>
    <dbReference type="NCBI Taxonomy" id="680118"/>
    <lineage>
        <taxon>Archaea</taxon>
        <taxon>Methanobacteriati</taxon>
        <taxon>Methanobacteriota</taxon>
        <taxon>Methanomada group</taxon>
        <taxon>Methanobacteria</taxon>
        <taxon>Methanobacteriales</taxon>
        <taxon>Methanobacteriaceae</taxon>
        <taxon>Methanothermobacter</taxon>
    </lineage>
</organism>
<proteinExistence type="predicted"/>
<dbReference type="InterPro" id="IPR046699">
    <property type="entry name" value="ARPP-1"/>
</dbReference>
<protein>
    <recommendedName>
        <fullName evidence="2">ARG and Rhodanese-Phosphatase-superfamily-associated domain-containing protein</fullName>
    </recommendedName>
</protein>
<keyword evidence="1" id="KW-0472">Membrane</keyword>